<evidence type="ECO:0000256" key="11">
    <source>
        <dbReference type="ARBA" id="ARBA00025721"/>
    </source>
</evidence>
<sequence length="366" mass="41605">MGISFSSHRRRNHTYYHHHPPPYYYSTEPLPLHPPPPPPPPPQNFFTTTPTGATQPPTPPPPAPPIQSYYSSHPYHACSYANRFNYQPYYYAHQTNWWPAIRPNVDIGQPIELAPYIEHQNAKKVRSDVNVHKDALKVEIDEHNPDNYLVSFVFDALLDGSITIFYFAKEEDNSRFVPLFPEAHLPVRIPFQKGLGQKFRQPSGTGIDLGFFELDDLSKPSPGEDVFPLVIVAETWLPVDSTDEHDSVQNTTGQMQITQGVLEKRNSGTFQVRVVKQMLWIDGIRYELRELYGIGRSAAEGFNDCDPGKECVICMTEPKDTAALPCRHMCMCSECAKALRLQSNKCPICRQPIEELIEIKINNGDQ</sequence>
<keyword evidence="8" id="KW-0833">Ubl conjugation pathway</keyword>
<keyword evidence="6" id="KW-0479">Metal-binding</keyword>
<dbReference type="SMART" id="SM00184">
    <property type="entry name" value="RING"/>
    <property type="match status" value="1"/>
</dbReference>
<dbReference type="GO" id="GO:0061630">
    <property type="term" value="F:ubiquitin protein ligase activity"/>
    <property type="evidence" value="ECO:0000318"/>
    <property type="project" value="GO_Central"/>
</dbReference>
<feature type="domain" description="RING-type" evidence="14">
    <location>
        <begin position="311"/>
        <end position="350"/>
    </location>
</feature>
<evidence type="ECO:0000313" key="15">
    <source>
        <dbReference type="EMBL" id="OAY55847.1"/>
    </source>
</evidence>
<evidence type="ECO:0000259" key="14">
    <source>
        <dbReference type="PROSITE" id="PS50089"/>
    </source>
</evidence>
<name>A0A251LC16_MANES</name>
<dbReference type="GO" id="GO:0008270">
    <property type="term" value="F:zinc ion binding"/>
    <property type="evidence" value="ECO:0007669"/>
    <property type="project" value="UniProtKB-KW"/>
</dbReference>
<dbReference type="Gene3D" id="3.30.40.10">
    <property type="entry name" value="Zinc/RING finger domain, C3HC4 (zinc finger)"/>
    <property type="match status" value="1"/>
</dbReference>
<comment type="pathway">
    <text evidence="2">Protein modification; protein ubiquitination.</text>
</comment>
<dbReference type="InterPro" id="IPR058981">
    <property type="entry name" value="MGRN1/RNF157-like_N"/>
</dbReference>
<dbReference type="InterPro" id="IPR045194">
    <property type="entry name" value="MGRN1/RNF157-like"/>
</dbReference>
<evidence type="ECO:0000256" key="3">
    <source>
        <dbReference type="ARBA" id="ARBA00012483"/>
    </source>
</evidence>
<dbReference type="AlphaFoldDB" id="A0A251LC16"/>
<protein>
    <recommendedName>
        <fullName evidence="3">RING-type E3 ubiquitin transferase</fullName>
        <ecNumber evidence="3">2.3.2.27</ecNumber>
    </recommendedName>
</protein>
<keyword evidence="4" id="KW-0808">Transferase</keyword>
<comment type="similarity">
    <text evidence="11">Belongs to the RING-type zinc finger family. LOG2 subfamily.</text>
</comment>
<dbReference type="PROSITE" id="PS50089">
    <property type="entry name" value="ZF_RING_2"/>
    <property type="match status" value="1"/>
</dbReference>
<evidence type="ECO:0000256" key="9">
    <source>
        <dbReference type="ARBA" id="ARBA00022833"/>
    </source>
</evidence>
<dbReference type="PANTHER" id="PTHR22996">
    <property type="entry name" value="MAHOGUNIN"/>
    <property type="match status" value="1"/>
</dbReference>
<organism evidence="15 16">
    <name type="scientific">Manihot esculenta</name>
    <name type="common">Cassava</name>
    <name type="synonym">Jatropha manihot</name>
    <dbReference type="NCBI Taxonomy" id="3983"/>
    <lineage>
        <taxon>Eukaryota</taxon>
        <taxon>Viridiplantae</taxon>
        <taxon>Streptophyta</taxon>
        <taxon>Embryophyta</taxon>
        <taxon>Tracheophyta</taxon>
        <taxon>Spermatophyta</taxon>
        <taxon>Magnoliopsida</taxon>
        <taxon>eudicotyledons</taxon>
        <taxon>Gunneridae</taxon>
        <taxon>Pentapetalae</taxon>
        <taxon>rosids</taxon>
        <taxon>fabids</taxon>
        <taxon>Malpighiales</taxon>
        <taxon>Euphorbiaceae</taxon>
        <taxon>Crotonoideae</taxon>
        <taxon>Manihoteae</taxon>
        <taxon>Manihot</taxon>
    </lineage>
</organism>
<proteinExistence type="inferred from homology"/>
<dbReference type="Gramene" id="Manes.03G184500.8.v8.1">
    <property type="protein sequence ID" value="Manes.03G184500.8.v8.1.CDS"/>
    <property type="gene ID" value="Manes.03G184500.v8.1"/>
</dbReference>
<dbReference type="InterPro" id="IPR001841">
    <property type="entry name" value="Znf_RING"/>
</dbReference>
<evidence type="ECO:0000313" key="16">
    <source>
        <dbReference type="Proteomes" id="UP000091857"/>
    </source>
</evidence>
<keyword evidence="9" id="KW-0862">Zinc</keyword>
<keyword evidence="7 12" id="KW-0863">Zinc-finger</keyword>
<dbReference type="EMBL" id="CM004389">
    <property type="protein sequence ID" value="OAY55846.1"/>
    <property type="molecule type" value="Genomic_DNA"/>
</dbReference>
<evidence type="ECO:0000256" key="5">
    <source>
        <dbReference type="ARBA" id="ARBA00022707"/>
    </source>
</evidence>
<dbReference type="Pfam" id="PF13920">
    <property type="entry name" value="zf-C3HC4_3"/>
    <property type="match status" value="1"/>
</dbReference>
<evidence type="ECO:0000256" key="8">
    <source>
        <dbReference type="ARBA" id="ARBA00022786"/>
    </source>
</evidence>
<feature type="compositionally biased region" description="Pro residues" evidence="13">
    <location>
        <begin position="31"/>
        <end position="43"/>
    </location>
</feature>
<dbReference type="GO" id="GO:0016567">
    <property type="term" value="P:protein ubiquitination"/>
    <property type="evidence" value="ECO:0000318"/>
    <property type="project" value="GO_Central"/>
</dbReference>
<evidence type="ECO:0000256" key="13">
    <source>
        <dbReference type="SAM" id="MobiDB-lite"/>
    </source>
</evidence>
<dbReference type="Pfam" id="PF26192">
    <property type="entry name" value="RNF157-like_N"/>
    <property type="match status" value="1"/>
</dbReference>
<dbReference type="InterPro" id="IPR013083">
    <property type="entry name" value="Znf_RING/FYVE/PHD"/>
</dbReference>
<dbReference type="EC" id="2.3.2.27" evidence="3"/>
<dbReference type="EMBL" id="CM004389">
    <property type="protein sequence ID" value="OAY55847.1"/>
    <property type="molecule type" value="Genomic_DNA"/>
</dbReference>
<keyword evidence="16" id="KW-1185">Reference proteome</keyword>
<dbReference type="CDD" id="cd16789">
    <property type="entry name" value="mRING-HC-C3HC5_MGRN1-like"/>
    <property type="match status" value="1"/>
</dbReference>
<dbReference type="Proteomes" id="UP000091857">
    <property type="component" value="Chromosome 3"/>
</dbReference>
<reference evidence="15 16" key="1">
    <citation type="submission" date="2016-02" db="EMBL/GenBank/DDBJ databases">
        <title>WGS assembly of Manihot esculenta.</title>
        <authorList>
            <person name="Bredeson J.V."/>
            <person name="Prochnik S.E."/>
            <person name="Lyons J.B."/>
            <person name="Schmutz J."/>
            <person name="Grimwood J."/>
            <person name="Vrebalov J."/>
            <person name="Bart R.S."/>
            <person name="Amuge T."/>
            <person name="Ferguson M.E."/>
            <person name="Green R."/>
            <person name="Putnam N."/>
            <person name="Stites J."/>
            <person name="Rounsley S."/>
            <person name="Rokhsar D.S."/>
        </authorList>
    </citation>
    <scope>NUCLEOTIDE SEQUENCE [LARGE SCALE GENOMIC DNA]</scope>
    <source>
        <strain evidence="16">cv. AM560-2</strain>
        <tissue evidence="15">Leaf</tissue>
    </source>
</reference>
<evidence type="ECO:0000256" key="6">
    <source>
        <dbReference type="ARBA" id="ARBA00022723"/>
    </source>
</evidence>
<dbReference type="SUPFAM" id="SSF57850">
    <property type="entry name" value="RING/U-box"/>
    <property type="match status" value="1"/>
</dbReference>
<evidence type="ECO:0000256" key="2">
    <source>
        <dbReference type="ARBA" id="ARBA00004906"/>
    </source>
</evidence>
<dbReference type="OMA" id="MMRPVYY"/>
<gene>
    <name evidence="15" type="ORF">MANES_03G184500</name>
</gene>
<dbReference type="FunFam" id="3.30.40.10:FF:000115">
    <property type="entry name" value="probable E3 ubiquitin-protein ligase LOG2"/>
    <property type="match status" value="1"/>
</dbReference>
<accession>A0A251LC16</accession>
<evidence type="ECO:0000256" key="4">
    <source>
        <dbReference type="ARBA" id="ARBA00022679"/>
    </source>
</evidence>
<keyword evidence="10" id="KW-0449">Lipoprotein</keyword>
<dbReference type="OrthoDB" id="1711136at2759"/>
<evidence type="ECO:0000256" key="10">
    <source>
        <dbReference type="ARBA" id="ARBA00023288"/>
    </source>
</evidence>
<dbReference type="Gramene" id="Manes.03G184500.7.v8.1">
    <property type="protein sequence ID" value="Manes.03G184500.7.v8.1.CDS"/>
    <property type="gene ID" value="Manes.03G184500.v8.1"/>
</dbReference>
<comment type="catalytic activity">
    <reaction evidence="1">
        <text>S-ubiquitinyl-[E2 ubiquitin-conjugating enzyme]-L-cysteine + [acceptor protein]-L-lysine = [E2 ubiquitin-conjugating enzyme]-L-cysteine + N(6)-ubiquitinyl-[acceptor protein]-L-lysine.</text>
        <dbReference type="EC" id="2.3.2.27"/>
    </reaction>
</comment>
<evidence type="ECO:0000256" key="12">
    <source>
        <dbReference type="PROSITE-ProRule" id="PRU00175"/>
    </source>
</evidence>
<evidence type="ECO:0000256" key="7">
    <source>
        <dbReference type="ARBA" id="ARBA00022771"/>
    </source>
</evidence>
<dbReference type="InterPro" id="IPR045195">
    <property type="entry name" value="LOG2-like_mRING_C3HC5"/>
</dbReference>
<feature type="region of interest" description="Disordered" evidence="13">
    <location>
        <begin position="27"/>
        <end position="63"/>
    </location>
</feature>
<dbReference type="PANTHER" id="PTHR22996:SF4">
    <property type="entry name" value="E3 UBIQUITIN-PROTEIN LIGASE LUL4-RELATED"/>
    <property type="match status" value="1"/>
</dbReference>
<keyword evidence="5" id="KW-0519">Myristate</keyword>
<evidence type="ECO:0000256" key="1">
    <source>
        <dbReference type="ARBA" id="ARBA00000900"/>
    </source>
</evidence>